<dbReference type="Pfam" id="PF08751">
    <property type="entry name" value="TrwC"/>
    <property type="match status" value="1"/>
</dbReference>
<dbReference type="SUPFAM" id="SSF55464">
    <property type="entry name" value="Origin of replication-binding domain, RBD-like"/>
    <property type="match status" value="1"/>
</dbReference>
<gene>
    <name evidence="2" type="ORF">OG563_18325</name>
</gene>
<evidence type="ECO:0000259" key="1">
    <source>
        <dbReference type="Pfam" id="PF08751"/>
    </source>
</evidence>
<evidence type="ECO:0000313" key="3">
    <source>
        <dbReference type="Proteomes" id="UP001432062"/>
    </source>
</evidence>
<dbReference type="NCBIfam" id="NF041492">
    <property type="entry name" value="MobF"/>
    <property type="match status" value="1"/>
</dbReference>
<proteinExistence type="predicted"/>
<accession>A0ABZ1Z366</accession>
<reference evidence="2" key="1">
    <citation type="submission" date="2022-10" db="EMBL/GenBank/DDBJ databases">
        <title>The complete genomes of actinobacterial strains from the NBC collection.</title>
        <authorList>
            <person name="Joergensen T.S."/>
            <person name="Alvarez Arevalo M."/>
            <person name="Sterndorff E.B."/>
            <person name="Faurdal D."/>
            <person name="Vuksanovic O."/>
            <person name="Mourched A.-S."/>
            <person name="Charusanti P."/>
            <person name="Shaw S."/>
            <person name="Blin K."/>
            <person name="Weber T."/>
        </authorList>
    </citation>
    <scope>NUCLEOTIDE SEQUENCE</scope>
    <source>
        <strain evidence="2">NBC_01482</strain>
    </source>
</reference>
<dbReference type="Proteomes" id="UP001432062">
    <property type="component" value="Chromosome"/>
</dbReference>
<feature type="domain" description="TrwC relaxase" evidence="1">
    <location>
        <begin position="10"/>
        <end position="419"/>
    </location>
</feature>
<evidence type="ECO:0000313" key="2">
    <source>
        <dbReference type="EMBL" id="WUV49974.1"/>
    </source>
</evidence>
<organism evidence="2 3">
    <name type="scientific">Nocardia vinacea</name>
    <dbReference type="NCBI Taxonomy" id="96468"/>
    <lineage>
        <taxon>Bacteria</taxon>
        <taxon>Bacillati</taxon>
        <taxon>Actinomycetota</taxon>
        <taxon>Actinomycetes</taxon>
        <taxon>Mycobacteriales</taxon>
        <taxon>Nocardiaceae</taxon>
        <taxon>Nocardia</taxon>
    </lineage>
</organism>
<sequence length="897" mass="99004">MTATLHKVVAGNGYLYYLRNVAANDASARGRSSLADYYSTRGESPGRWHGAGLAALGIQPGDEVTEEQMKALFGLGRHPNADQIEDRVFNEEMNKGAKLKDAERAADNASRLGHPFRVYSDVNEFRKRCAQAYEAHNIARGSNPSEAITDDERAQIRSTIATEMFTEHYGRAPMDARELSGWVARNSRPQTTAVAGFDITFSPVKSVSVLWAIAPREVAEKVEAAHHAAVDDALRWLEHNATYTRLGRNGVRQVDVEGLVAARFAHRESRAGDPDLHTHVLIANRVRTTDGRWRTLDGAMVYQAIVTVSEIYNTRLEMHLEEMVGVEFAERAGVDPSKRPIREIVSVPERLNQFWSQRDAEITQRLGQLTTAFQRRWGREPIPAELFGLMDRATLETRPDKQQLRTLSEQRADWRTQAVTLLGSREALARMVSTVLHPPHHPRPVTDAAWIARTADYVLETISAQRSTWQRHHIRSETERQLRGQIRLQDCERVAEAVVAQALSPTSATARGDPDITDQPRLRAVPMMFARRDGSNVYTTAGSQIYTSAQVLSAEQQLIDLAVQPGGRQLPKLIVTQAVHTYNSANPDRPLNAGQIAVVEGFATSDLRIRTVDAPAGSGKTTAMRVLTDAWHASGGTVLGLAPTAAAASVLGESIGARVETIDKLLDVLTRHTPETWDSEANGSLPQWVLQIDQNTLVIIDEHVKVGNLKRLRLLQFLASRGATIRCLGDPKQLPSIEAGGAHTDMNDATNTHNLTLDHVVRFTSPAEASASLLLREGDPAALGFYLDHRRIHSGSHATTHDDAYIGWSTDHSNGRDTIMLAPTHDIVRELNQRARADRIARTGTPVGPECALADGLCASVGDTIATRRNDPRLRLADGDWVCRCRLNTDRILPTEN</sequence>
<dbReference type="InterPro" id="IPR014862">
    <property type="entry name" value="TrwC"/>
</dbReference>
<dbReference type="Pfam" id="PF13604">
    <property type="entry name" value="AAA_30"/>
    <property type="match status" value="1"/>
</dbReference>
<dbReference type="RefSeq" id="WP_329414721.1">
    <property type="nucleotide sequence ID" value="NZ_CP109441.1"/>
</dbReference>
<protein>
    <submittedName>
        <fullName evidence="2">Relaxase domain-containing protein</fullName>
    </submittedName>
</protein>
<dbReference type="SUPFAM" id="SSF52540">
    <property type="entry name" value="P-loop containing nucleoside triphosphate hydrolases"/>
    <property type="match status" value="2"/>
</dbReference>
<name>A0ABZ1Z366_9NOCA</name>
<keyword evidence="3" id="KW-1185">Reference proteome</keyword>
<dbReference type="Gene3D" id="3.40.50.300">
    <property type="entry name" value="P-loop containing nucleotide triphosphate hydrolases"/>
    <property type="match status" value="1"/>
</dbReference>
<dbReference type="InterPro" id="IPR027417">
    <property type="entry name" value="P-loop_NTPase"/>
</dbReference>
<dbReference type="EMBL" id="CP109441">
    <property type="protein sequence ID" value="WUV49974.1"/>
    <property type="molecule type" value="Genomic_DNA"/>
</dbReference>